<feature type="transmembrane region" description="Helical" evidence="1">
    <location>
        <begin position="151"/>
        <end position="171"/>
    </location>
</feature>
<keyword evidence="4" id="KW-1185">Reference proteome</keyword>
<evidence type="ECO:0000256" key="1">
    <source>
        <dbReference type="SAM" id="Phobius"/>
    </source>
</evidence>
<feature type="transmembrane region" description="Helical" evidence="1">
    <location>
        <begin position="122"/>
        <end position="139"/>
    </location>
</feature>
<keyword evidence="1" id="KW-0472">Membrane</keyword>
<feature type="transmembrane region" description="Helical" evidence="1">
    <location>
        <begin position="183"/>
        <end position="206"/>
    </location>
</feature>
<dbReference type="SUPFAM" id="SSF103481">
    <property type="entry name" value="Multidrug resistance efflux transporter EmrE"/>
    <property type="match status" value="1"/>
</dbReference>
<dbReference type="InterPro" id="IPR000620">
    <property type="entry name" value="EamA_dom"/>
</dbReference>
<sequence length="305" mass="31249">MAGPEGPRAAAVAALVFNAFVWGVSWWPFRELQSQGLHPLWATCAVYLFSLLVVTAMRPGLLRAVRSHPALLWLMLASGCTNVGFNWAVTVGDVVRVVLLFYLMPAWSVLLAWPLLGERPQLPALVRLALALAGVVVILKTPETPWPVPQSLPDVLAILGGFSFALVNILVLRLRGAPAIARVTAMFTGGTLAAAAAGTIAVTQGLAPSPTLLPIGAAALALVLGVGFLLGNAAMQFGASRLPAQTTALVMLSEVLFASVSSVAAGAATLGPRTLAGGALVLAAAAWSALSEPGTKSGNGAQSPA</sequence>
<dbReference type="InterPro" id="IPR037185">
    <property type="entry name" value="EmrE-like"/>
</dbReference>
<feature type="transmembrane region" description="Helical" evidence="1">
    <location>
        <begin position="40"/>
        <end position="58"/>
    </location>
</feature>
<feature type="transmembrane region" description="Helical" evidence="1">
    <location>
        <begin position="70"/>
        <end position="88"/>
    </location>
</feature>
<dbReference type="Pfam" id="PF00892">
    <property type="entry name" value="EamA"/>
    <property type="match status" value="1"/>
</dbReference>
<protein>
    <submittedName>
        <fullName evidence="3">DMT family transporter</fullName>
    </submittedName>
</protein>
<keyword evidence="1" id="KW-0812">Transmembrane</keyword>
<comment type="caution">
    <text evidence="3">The sequence shown here is derived from an EMBL/GenBank/DDBJ whole genome shotgun (WGS) entry which is preliminary data.</text>
</comment>
<dbReference type="AlphaFoldDB" id="A0A4Z0BR99"/>
<feature type="transmembrane region" description="Helical" evidence="1">
    <location>
        <begin position="9"/>
        <end position="28"/>
    </location>
</feature>
<dbReference type="OrthoDB" id="5295396at2"/>
<evidence type="ECO:0000259" key="2">
    <source>
        <dbReference type="Pfam" id="PF00892"/>
    </source>
</evidence>
<evidence type="ECO:0000313" key="4">
    <source>
        <dbReference type="Proteomes" id="UP000297839"/>
    </source>
</evidence>
<dbReference type="PANTHER" id="PTHR22911">
    <property type="entry name" value="ACYL-MALONYL CONDENSING ENZYME-RELATED"/>
    <property type="match status" value="1"/>
</dbReference>
<organism evidence="3 4">
    <name type="scientific">Ramlibacter humi</name>
    <dbReference type="NCBI Taxonomy" id="2530451"/>
    <lineage>
        <taxon>Bacteria</taxon>
        <taxon>Pseudomonadati</taxon>
        <taxon>Pseudomonadota</taxon>
        <taxon>Betaproteobacteria</taxon>
        <taxon>Burkholderiales</taxon>
        <taxon>Comamonadaceae</taxon>
        <taxon>Ramlibacter</taxon>
    </lineage>
</organism>
<feature type="domain" description="EamA" evidence="2">
    <location>
        <begin position="12"/>
        <end position="139"/>
    </location>
</feature>
<accession>A0A4Z0BR99</accession>
<dbReference type="EMBL" id="SMLK01000003">
    <property type="protein sequence ID" value="TFZ01833.1"/>
    <property type="molecule type" value="Genomic_DNA"/>
</dbReference>
<dbReference type="GO" id="GO:0016020">
    <property type="term" value="C:membrane"/>
    <property type="evidence" value="ECO:0007669"/>
    <property type="project" value="InterPro"/>
</dbReference>
<dbReference type="RefSeq" id="WP_135249933.1">
    <property type="nucleotide sequence ID" value="NZ_SMLK01000003.1"/>
</dbReference>
<feature type="transmembrane region" description="Helical" evidence="1">
    <location>
        <begin position="94"/>
        <end position="115"/>
    </location>
</feature>
<reference evidence="3 4" key="1">
    <citation type="submission" date="2019-03" db="EMBL/GenBank/DDBJ databases">
        <title>Ramlibacter sp. 18x22-1, whole genome shotgun sequence.</title>
        <authorList>
            <person name="Zhang X."/>
            <person name="Feng G."/>
            <person name="Zhu H."/>
        </authorList>
    </citation>
    <scope>NUCLEOTIDE SEQUENCE [LARGE SCALE GENOMIC DNA]</scope>
    <source>
        <strain evidence="3 4">18x22-1</strain>
    </source>
</reference>
<feature type="transmembrane region" description="Helical" evidence="1">
    <location>
        <begin position="212"/>
        <end position="235"/>
    </location>
</feature>
<evidence type="ECO:0000313" key="3">
    <source>
        <dbReference type="EMBL" id="TFZ01833.1"/>
    </source>
</evidence>
<gene>
    <name evidence="3" type="ORF">EZ216_11625</name>
</gene>
<feature type="transmembrane region" description="Helical" evidence="1">
    <location>
        <begin position="247"/>
        <end position="268"/>
    </location>
</feature>
<name>A0A4Z0BR99_9BURK</name>
<dbReference type="Proteomes" id="UP000297839">
    <property type="component" value="Unassembled WGS sequence"/>
</dbReference>
<keyword evidence="1" id="KW-1133">Transmembrane helix</keyword>
<proteinExistence type="predicted"/>